<gene>
    <name evidence="1" type="ORF">DFR60_103209</name>
</gene>
<sequence length="226" mass="26678">MIIKGFPLIKFQSAKRIEDLQNGLIYMNSLEWYRNHESENGDIVVGDSFEAKFHINEAKFNLLDMGDEIEIHDKLITTSVSNDYAYCMFGINPYRNSFSFTNEQKEIIENFGDTALLILDKDEFINRVQTEALKKGLDVYNGFVQYYEEKEDSVNLILSLLSGMHNIAFWKRKKYIYQQEYRFLIHTQSYEREHLELNIGDIRDISRVFKTSEILNARVIKIEKEV</sequence>
<organism evidence="1 2">
    <name type="scientific">Hungatella effluvii</name>
    <dbReference type="NCBI Taxonomy" id="1096246"/>
    <lineage>
        <taxon>Bacteria</taxon>
        <taxon>Bacillati</taxon>
        <taxon>Bacillota</taxon>
        <taxon>Clostridia</taxon>
        <taxon>Lachnospirales</taxon>
        <taxon>Lachnospiraceae</taxon>
        <taxon>Hungatella</taxon>
    </lineage>
</organism>
<evidence type="ECO:0000313" key="2">
    <source>
        <dbReference type="Proteomes" id="UP000248057"/>
    </source>
</evidence>
<reference evidence="1 2" key="1">
    <citation type="submission" date="2018-05" db="EMBL/GenBank/DDBJ databases">
        <title>Genomic Encyclopedia of Type Strains, Phase IV (KMG-IV): sequencing the most valuable type-strain genomes for metagenomic binning, comparative biology and taxonomic classification.</title>
        <authorList>
            <person name="Goeker M."/>
        </authorList>
    </citation>
    <scope>NUCLEOTIDE SEQUENCE [LARGE SCALE GENOMIC DNA]</scope>
    <source>
        <strain evidence="1 2">DSM 24995</strain>
    </source>
</reference>
<evidence type="ECO:0000313" key="1">
    <source>
        <dbReference type="EMBL" id="PXX55158.1"/>
    </source>
</evidence>
<dbReference type="Proteomes" id="UP000248057">
    <property type="component" value="Unassembled WGS sequence"/>
</dbReference>
<name>A0A2V3YAB1_9FIRM</name>
<dbReference type="EMBL" id="QJKD01000003">
    <property type="protein sequence ID" value="PXX55158.1"/>
    <property type="molecule type" value="Genomic_DNA"/>
</dbReference>
<proteinExistence type="predicted"/>
<dbReference type="AlphaFoldDB" id="A0A2V3YAB1"/>
<accession>A0A2V3YAB1</accession>
<keyword evidence="2" id="KW-1185">Reference proteome</keyword>
<comment type="caution">
    <text evidence="1">The sequence shown here is derived from an EMBL/GenBank/DDBJ whole genome shotgun (WGS) entry which is preliminary data.</text>
</comment>
<protein>
    <submittedName>
        <fullName evidence="1">Uncharacterized protein</fullName>
    </submittedName>
</protein>
<dbReference type="GeneID" id="86060721"/>
<dbReference type="RefSeq" id="WP_110322254.1">
    <property type="nucleotide sequence ID" value="NZ_QJKD01000003.1"/>
</dbReference>